<dbReference type="Proteomes" id="UP000252139">
    <property type="component" value="Unassembled WGS sequence"/>
</dbReference>
<evidence type="ECO:0000256" key="4">
    <source>
        <dbReference type="ARBA" id="ARBA00022833"/>
    </source>
</evidence>
<keyword evidence="8" id="KW-0175">Coiled coil</keyword>
<evidence type="ECO:0000256" key="1">
    <source>
        <dbReference type="ARBA" id="ARBA00022723"/>
    </source>
</evidence>
<evidence type="ECO:0000256" key="7">
    <source>
        <dbReference type="PROSITE-ProRule" id="PRU00091"/>
    </source>
</evidence>
<evidence type="ECO:0000256" key="2">
    <source>
        <dbReference type="ARBA" id="ARBA00022737"/>
    </source>
</evidence>
<protein>
    <recommendedName>
        <fullName evidence="9">FYVE-type domain-containing protein</fullName>
    </recommendedName>
</protein>
<keyword evidence="2" id="KW-0677">Repeat</keyword>
<dbReference type="SUPFAM" id="SSF116846">
    <property type="entry name" value="MIT domain"/>
    <property type="match status" value="1"/>
</dbReference>
<keyword evidence="4" id="KW-0862">Zinc</keyword>
<organism evidence="10 11">
    <name type="scientific">Rhizopus azygosporus</name>
    <name type="common">Rhizopus microsporus var. azygosporus</name>
    <dbReference type="NCBI Taxonomy" id="86630"/>
    <lineage>
        <taxon>Eukaryota</taxon>
        <taxon>Fungi</taxon>
        <taxon>Fungi incertae sedis</taxon>
        <taxon>Mucoromycota</taxon>
        <taxon>Mucoromycotina</taxon>
        <taxon>Mucoromycetes</taxon>
        <taxon>Mucorales</taxon>
        <taxon>Mucorineae</taxon>
        <taxon>Rhizopodaceae</taxon>
        <taxon>Rhizopus</taxon>
    </lineage>
</organism>
<dbReference type="InterPro" id="IPR000306">
    <property type="entry name" value="Znf_FYVE"/>
</dbReference>
<dbReference type="AlphaFoldDB" id="A0A367IYV5"/>
<feature type="domain" description="FYVE-type" evidence="9">
    <location>
        <begin position="483"/>
        <end position="558"/>
    </location>
</feature>
<gene>
    <name evidence="10" type="ORF">CU097_000680</name>
</gene>
<dbReference type="Pfam" id="PF01363">
    <property type="entry name" value="FYVE"/>
    <property type="match status" value="1"/>
</dbReference>
<dbReference type="SMART" id="SM00248">
    <property type="entry name" value="ANK"/>
    <property type="match status" value="4"/>
</dbReference>
<proteinExistence type="predicted"/>
<dbReference type="Gene3D" id="3.30.40.10">
    <property type="entry name" value="Zinc/RING finger domain, C3HC4 (zinc finger)"/>
    <property type="match status" value="1"/>
</dbReference>
<feature type="non-terminal residue" evidence="10">
    <location>
        <position position="1"/>
    </location>
</feature>
<evidence type="ECO:0000313" key="10">
    <source>
        <dbReference type="EMBL" id="RCH82789.1"/>
    </source>
</evidence>
<dbReference type="SMART" id="SM00064">
    <property type="entry name" value="FYVE"/>
    <property type="match status" value="1"/>
</dbReference>
<name>A0A367IYV5_RHIAZ</name>
<reference evidence="10 11" key="1">
    <citation type="journal article" date="2018" name="G3 (Bethesda)">
        <title>Phylogenetic and Phylogenomic Definition of Rhizopus Species.</title>
        <authorList>
            <person name="Gryganskyi A.P."/>
            <person name="Golan J."/>
            <person name="Dolatabadi S."/>
            <person name="Mondo S."/>
            <person name="Robb S."/>
            <person name="Idnurm A."/>
            <person name="Muszewska A."/>
            <person name="Steczkiewicz K."/>
            <person name="Masonjones S."/>
            <person name="Liao H.L."/>
            <person name="Gajdeczka M.T."/>
            <person name="Anike F."/>
            <person name="Vuek A."/>
            <person name="Anishchenko I.M."/>
            <person name="Voigt K."/>
            <person name="de Hoog G.S."/>
            <person name="Smith M.E."/>
            <person name="Heitman J."/>
            <person name="Vilgalys R."/>
            <person name="Stajich J.E."/>
        </authorList>
    </citation>
    <scope>NUCLEOTIDE SEQUENCE [LARGE SCALE GENOMIC DNA]</scope>
    <source>
        <strain evidence="10 11">CBS 357.93</strain>
    </source>
</reference>
<evidence type="ECO:0000256" key="5">
    <source>
        <dbReference type="ARBA" id="ARBA00023043"/>
    </source>
</evidence>
<dbReference type="PROSITE" id="PS50178">
    <property type="entry name" value="ZF_FYVE"/>
    <property type="match status" value="1"/>
</dbReference>
<dbReference type="EMBL" id="PJQL01002891">
    <property type="protein sequence ID" value="RCH82789.1"/>
    <property type="molecule type" value="Genomic_DNA"/>
</dbReference>
<dbReference type="GO" id="GO:0008270">
    <property type="term" value="F:zinc ion binding"/>
    <property type="evidence" value="ECO:0007669"/>
    <property type="project" value="UniProtKB-KW"/>
</dbReference>
<dbReference type="InterPro" id="IPR013083">
    <property type="entry name" value="Znf_RING/FYVE/PHD"/>
</dbReference>
<dbReference type="SUPFAM" id="SSF57903">
    <property type="entry name" value="FYVE/PHD zinc finger"/>
    <property type="match status" value="1"/>
</dbReference>
<dbReference type="STRING" id="86630.A0A367IYV5"/>
<evidence type="ECO:0000256" key="3">
    <source>
        <dbReference type="ARBA" id="ARBA00022771"/>
    </source>
</evidence>
<dbReference type="InterPro" id="IPR036770">
    <property type="entry name" value="Ankyrin_rpt-contain_sf"/>
</dbReference>
<sequence>VNDPHPATGLTCLHFAASRGHLKIVQCLVEEYAVRVDSVDKEGETALLKAAYNGHYHVVHYLLDSNANIHQKDKDGWTALHNACSRGYFRIVRLLVERKAKVDARSKMGHTPLINAASKGYMSIVEYLLDEAHANPLIKNNFGEAAYDVSAAAGESYICEMLEKAGRKWWAIQHTEGMLNPSNKRASMFGATYDLLEYHVTVIVILHENQRATSLLGLSRPQFSESYLTKNDTRGPWSLHPTGEPMAKDMVTLPETSTNNHRTSSLSNWFWLTDWQIDYSNPRVDPTSGWQYARSFDDDDALWTPVAPTSGYNWVRRRRWVRVMKRRMDLNNGNHRGENITFAVDEEEEEEENEQVQQPDYLMQAEQIVQSVNSDILETDRAAIEQILKENIQKYQQAIDILTNAIQNDDNEFRKHQSSTLVKSYMTQIEKLNTRIANLAIPMESPQEERELNYQEIIDTNPWSSTATSEVPDSINMNVWESDEQAKSCRICERKFGLLVRRHHCRKCGQIICDKCSPWKVYLNSSDILQDPNGPLESLSTLASRPHRVCEQCYYQCGYNHQ</sequence>
<evidence type="ECO:0000256" key="6">
    <source>
        <dbReference type="PROSITE-ProRule" id="PRU00023"/>
    </source>
</evidence>
<keyword evidence="11" id="KW-1185">Reference proteome</keyword>
<feature type="repeat" description="ANK" evidence="6">
    <location>
        <begin position="8"/>
        <end position="30"/>
    </location>
</feature>
<dbReference type="OrthoDB" id="660555at2759"/>
<accession>A0A367IYV5</accession>
<keyword evidence="1" id="KW-0479">Metal-binding</keyword>
<dbReference type="Gene3D" id="1.25.40.20">
    <property type="entry name" value="Ankyrin repeat-containing domain"/>
    <property type="match status" value="2"/>
</dbReference>
<dbReference type="PANTHER" id="PTHR24171">
    <property type="entry name" value="ANKYRIN REPEAT DOMAIN-CONTAINING PROTEIN 39-RELATED"/>
    <property type="match status" value="1"/>
</dbReference>
<feature type="repeat" description="ANK" evidence="6">
    <location>
        <begin position="75"/>
        <end position="107"/>
    </location>
</feature>
<evidence type="ECO:0000313" key="11">
    <source>
        <dbReference type="Proteomes" id="UP000252139"/>
    </source>
</evidence>
<dbReference type="SUPFAM" id="SSF48403">
    <property type="entry name" value="Ankyrin repeat"/>
    <property type="match status" value="1"/>
</dbReference>
<dbReference type="InterPro" id="IPR011011">
    <property type="entry name" value="Znf_FYVE_PHD"/>
</dbReference>
<dbReference type="InterPro" id="IPR036181">
    <property type="entry name" value="MIT_dom_sf"/>
</dbReference>
<dbReference type="Pfam" id="PF13637">
    <property type="entry name" value="Ank_4"/>
    <property type="match status" value="1"/>
</dbReference>
<evidence type="ECO:0000259" key="9">
    <source>
        <dbReference type="PROSITE" id="PS50178"/>
    </source>
</evidence>
<dbReference type="InterPro" id="IPR002110">
    <property type="entry name" value="Ankyrin_rpt"/>
</dbReference>
<dbReference type="Pfam" id="PF12796">
    <property type="entry name" value="Ank_2"/>
    <property type="match status" value="1"/>
</dbReference>
<dbReference type="PROSITE" id="PS50088">
    <property type="entry name" value="ANK_REPEAT"/>
    <property type="match status" value="3"/>
</dbReference>
<keyword evidence="5 6" id="KW-0040">ANK repeat</keyword>
<comment type="caution">
    <text evidence="10">The sequence shown here is derived from an EMBL/GenBank/DDBJ whole genome shotgun (WGS) entry which is preliminary data.</text>
</comment>
<dbReference type="PROSITE" id="PS50297">
    <property type="entry name" value="ANK_REP_REGION"/>
    <property type="match status" value="3"/>
</dbReference>
<evidence type="ECO:0000256" key="8">
    <source>
        <dbReference type="SAM" id="Coils"/>
    </source>
</evidence>
<feature type="coiled-coil region" evidence="8">
    <location>
        <begin position="385"/>
        <end position="412"/>
    </location>
</feature>
<feature type="repeat" description="ANK" evidence="6">
    <location>
        <begin position="42"/>
        <end position="74"/>
    </location>
</feature>
<dbReference type="InterPro" id="IPR017455">
    <property type="entry name" value="Znf_FYVE-rel"/>
</dbReference>
<keyword evidence="3 7" id="KW-0863">Zinc-finger</keyword>
<dbReference type="PRINTS" id="PR01415">
    <property type="entry name" value="ANKYRIN"/>
</dbReference>